<keyword evidence="11" id="KW-1185">Reference proteome</keyword>
<dbReference type="InterPro" id="IPR011032">
    <property type="entry name" value="GroES-like_sf"/>
</dbReference>
<evidence type="ECO:0000256" key="6">
    <source>
        <dbReference type="ARBA" id="ARBA00023002"/>
    </source>
</evidence>
<protein>
    <recommendedName>
        <fullName evidence="3">alcohol dehydrogenase</fullName>
        <ecNumber evidence="3">1.1.1.1</ecNumber>
    </recommendedName>
</protein>
<dbReference type="PATRIC" id="fig|1317121.7.peg.1860"/>
<name>A0A0L1JJB7_9RHOB</name>
<evidence type="ECO:0000256" key="2">
    <source>
        <dbReference type="ARBA" id="ARBA00008072"/>
    </source>
</evidence>
<evidence type="ECO:0000313" key="11">
    <source>
        <dbReference type="Proteomes" id="UP000036938"/>
    </source>
</evidence>
<dbReference type="EC" id="1.1.1.1" evidence="3"/>
<dbReference type="NCBIfam" id="NF006940">
    <property type="entry name" value="PRK09422.1"/>
    <property type="match status" value="1"/>
</dbReference>
<evidence type="ECO:0000256" key="1">
    <source>
        <dbReference type="ARBA" id="ARBA00001947"/>
    </source>
</evidence>
<dbReference type="InterPro" id="IPR020843">
    <property type="entry name" value="ER"/>
</dbReference>
<comment type="cofactor">
    <cofactor evidence="1 8">
        <name>Zn(2+)</name>
        <dbReference type="ChEBI" id="CHEBI:29105"/>
    </cofactor>
</comment>
<dbReference type="GO" id="GO:0004022">
    <property type="term" value="F:alcohol dehydrogenase (NAD+) activity"/>
    <property type="evidence" value="ECO:0007669"/>
    <property type="project" value="UniProtKB-EC"/>
</dbReference>
<evidence type="ECO:0000256" key="7">
    <source>
        <dbReference type="ARBA" id="ARBA00023027"/>
    </source>
</evidence>
<dbReference type="PANTHER" id="PTHR42940:SF8">
    <property type="entry name" value="VACUOLAR PROTEIN SORTING-ASSOCIATED PROTEIN 11"/>
    <property type="match status" value="1"/>
</dbReference>
<evidence type="ECO:0000259" key="9">
    <source>
        <dbReference type="SMART" id="SM00829"/>
    </source>
</evidence>
<reference evidence="10 11" key="1">
    <citation type="journal article" date="2015" name="Int. J. Syst. Evol. Microbiol.">
        <title>Aestuariivita atlantica sp. nov., isolated from deep sea sediment of the Atlantic Ocean.</title>
        <authorList>
            <person name="Li G."/>
            <person name="Lai Q."/>
            <person name="Du Y."/>
            <person name="Liu X."/>
            <person name="Sun F."/>
            <person name="Shao Z."/>
        </authorList>
    </citation>
    <scope>NUCLEOTIDE SEQUENCE [LARGE SCALE GENOMIC DNA]</scope>
    <source>
        <strain evidence="10 11">22II-S11-z3</strain>
    </source>
</reference>
<gene>
    <name evidence="10" type="ORF">ATO11_20460</name>
</gene>
<dbReference type="Pfam" id="PF08240">
    <property type="entry name" value="ADH_N"/>
    <property type="match status" value="1"/>
</dbReference>
<feature type="domain" description="Enoyl reductase (ER)" evidence="9">
    <location>
        <begin position="14"/>
        <end position="338"/>
    </location>
</feature>
<dbReference type="OrthoDB" id="5295340at2"/>
<dbReference type="Gene3D" id="3.40.50.720">
    <property type="entry name" value="NAD(P)-binding Rossmann-like Domain"/>
    <property type="match status" value="1"/>
</dbReference>
<keyword evidence="7" id="KW-0520">NAD</keyword>
<dbReference type="FunFam" id="3.40.50.720:FF:000039">
    <property type="entry name" value="Alcohol dehydrogenase AdhP"/>
    <property type="match status" value="1"/>
</dbReference>
<dbReference type="STRING" id="1317121.ATO11_20460"/>
<dbReference type="Gene3D" id="3.90.180.10">
    <property type="entry name" value="Medium-chain alcohol dehydrogenases, catalytic domain"/>
    <property type="match status" value="1"/>
</dbReference>
<sequence length="343" mass="36140">MPRTMKAAVVTKLGQPLEIKEVDVPEIAPGQVLVRIHASGVCHTDLHAAEGDWPVKPTAPFIPGHEGVGEVAEVGPGVTHLKEGDRVGVPWLHTACGRCEHCTGGWETLCESQQMTGYTVNGGYAQYVAADADYVGLIPDGLEFGPASPVLCAGVTVYKGLKETEVRPGQWVAISGIGGLGHMAVQYAKAMGMHVVAVDIADDKLALAKKLGADEVINAARIDPAIEVMKQLGGVHGALVTAVSTKAFAQATGMLRRHGTMSLVGLPPGDFPLPIFEVVLKRITIRGSIVGTRLDLAESLAFAADGSVETNFTWDKLDNINAVFDRMRAGQIDGRVVLDIGAT</sequence>
<dbReference type="InterPro" id="IPR002328">
    <property type="entry name" value="ADH_Zn_CS"/>
</dbReference>
<dbReference type="AlphaFoldDB" id="A0A0L1JJB7"/>
<dbReference type="Pfam" id="PF00107">
    <property type="entry name" value="ADH_zinc_N"/>
    <property type="match status" value="1"/>
</dbReference>
<accession>A0A0L1JJB7</accession>
<evidence type="ECO:0000313" key="10">
    <source>
        <dbReference type="EMBL" id="KNG91859.1"/>
    </source>
</evidence>
<evidence type="ECO:0000256" key="8">
    <source>
        <dbReference type="RuleBase" id="RU361277"/>
    </source>
</evidence>
<dbReference type="GO" id="GO:0008270">
    <property type="term" value="F:zinc ion binding"/>
    <property type="evidence" value="ECO:0007669"/>
    <property type="project" value="InterPro"/>
</dbReference>
<dbReference type="PANTHER" id="PTHR42940">
    <property type="entry name" value="ALCOHOL DEHYDROGENASE 1-RELATED"/>
    <property type="match status" value="1"/>
</dbReference>
<keyword evidence="4 8" id="KW-0479">Metal-binding</keyword>
<evidence type="ECO:0000256" key="3">
    <source>
        <dbReference type="ARBA" id="ARBA00013190"/>
    </source>
</evidence>
<dbReference type="InterPro" id="IPR036291">
    <property type="entry name" value="NAD(P)-bd_dom_sf"/>
</dbReference>
<evidence type="ECO:0000256" key="5">
    <source>
        <dbReference type="ARBA" id="ARBA00022833"/>
    </source>
</evidence>
<keyword evidence="5 8" id="KW-0862">Zinc</keyword>
<dbReference type="FunFam" id="3.90.180.10:FF:000002">
    <property type="entry name" value="Alcohol dehydrogenase AdhP"/>
    <property type="match status" value="1"/>
</dbReference>
<organism evidence="10 11">
    <name type="scientific">Pseudaestuariivita atlantica</name>
    <dbReference type="NCBI Taxonomy" id="1317121"/>
    <lineage>
        <taxon>Bacteria</taxon>
        <taxon>Pseudomonadati</taxon>
        <taxon>Pseudomonadota</taxon>
        <taxon>Alphaproteobacteria</taxon>
        <taxon>Rhodobacterales</taxon>
        <taxon>Paracoccaceae</taxon>
        <taxon>Pseudaestuariivita</taxon>
    </lineage>
</organism>
<comment type="caution">
    <text evidence="10">The sequence shown here is derived from an EMBL/GenBank/DDBJ whole genome shotgun (WGS) entry which is preliminary data.</text>
</comment>
<evidence type="ECO:0000256" key="4">
    <source>
        <dbReference type="ARBA" id="ARBA00022723"/>
    </source>
</evidence>
<dbReference type="CDD" id="cd08297">
    <property type="entry name" value="CAD3"/>
    <property type="match status" value="1"/>
</dbReference>
<dbReference type="RefSeq" id="WP_050532764.1">
    <property type="nucleotide sequence ID" value="NZ_AQQZ01000026.1"/>
</dbReference>
<dbReference type="InterPro" id="IPR013154">
    <property type="entry name" value="ADH-like_N"/>
</dbReference>
<comment type="similarity">
    <text evidence="2 8">Belongs to the zinc-containing alcohol dehydrogenase family.</text>
</comment>
<dbReference type="SMART" id="SM00829">
    <property type="entry name" value="PKS_ER"/>
    <property type="match status" value="1"/>
</dbReference>
<proteinExistence type="inferred from homology"/>
<dbReference type="PROSITE" id="PS00059">
    <property type="entry name" value="ADH_ZINC"/>
    <property type="match status" value="1"/>
</dbReference>
<dbReference type="InterPro" id="IPR013149">
    <property type="entry name" value="ADH-like_C"/>
</dbReference>
<dbReference type="Proteomes" id="UP000036938">
    <property type="component" value="Unassembled WGS sequence"/>
</dbReference>
<keyword evidence="6" id="KW-0560">Oxidoreductase</keyword>
<dbReference type="SUPFAM" id="SSF51735">
    <property type="entry name" value="NAD(P)-binding Rossmann-fold domains"/>
    <property type="match status" value="1"/>
</dbReference>
<dbReference type="EMBL" id="AQQZ01000026">
    <property type="protein sequence ID" value="KNG91859.1"/>
    <property type="molecule type" value="Genomic_DNA"/>
</dbReference>
<dbReference type="SUPFAM" id="SSF50129">
    <property type="entry name" value="GroES-like"/>
    <property type="match status" value="1"/>
</dbReference>